<name>A0ABR4YIZ4_9BACT</name>
<evidence type="ECO:0000313" key="5">
    <source>
        <dbReference type="Proteomes" id="UP000030889"/>
    </source>
</evidence>
<evidence type="ECO:0000256" key="1">
    <source>
        <dbReference type="ARBA" id="ARBA00004948"/>
    </source>
</evidence>
<dbReference type="Proteomes" id="UP000030889">
    <property type="component" value="Unassembled WGS sequence"/>
</dbReference>
<dbReference type="InterPro" id="IPR004399">
    <property type="entry name" value="HMP/HMP-P_kinase_dom"/>
</dbReference>
<comment type="pathway">
    <text evidence="1">Cofactor biosynthesis; thiamine diphosphate biosynthesis.</text>
</comment>
<dbReference type="PANTHER" id="PTHR20858">
    <property type="entry name" value="PHOSPHOMETHYLPYRIMIDINE KINASE"/>
    <property type="match status" value="1"/>
</dbReference>
<proteinExistence type="predicted"/>
<evidence type="ECO:0000259" key="3">
    <source>
        <dbReference type="Pfam" id="PF08543"/>
    </source>
</evidence>
<dbReference type="GO" id="GO:0016301">
    <property type="term" value="F:kinase activity"/>
    <property type="evidence" value="ECO:0007669"/>
    <property type="project" value="UniProtKB-KW"/>
</dbReference>
<protein>
    <recommendedName>
        <fullName evidence="2">hydroxymethylpyrimidine kinase</fullName>
        <ecNumber evidence="2">2.7.1.49</ecNumber>
    </recommendedName>
</protein>
<evidence type="ECO:0000256" key="2">
    <source>
        <dbReference type="ARBA" id="ARBA00012135"/>
    </source>
</evidence>
<accession>A0ABR4YIZ4</accession>
<organism evidence="4 5">
    <name type="scientific">Alistipes inops</name>
    <dbReference type="NCBI Taxonomy" id="1501391"/>
    <lineage>
        <taxon>Bacteria</taxon>
        <taxon>Pseudomonadati</taxon>
        <taxon>Bacteroidota</taxon>
        <taxon>Bacteroidia</taxon>
        <taxon>Bacteroidales</taxon>
        <taxon>Rikenellaceae</taxon>
        <taxon>Alistipes</taxon>
    </lineage>
</organism>
<dbReference type="NCBIfam" id="TIGR00097">
    <property type="entry name" value="HMP-P_kinase"/>
    <property type="match status" value="1"/>
</dbReference>
<dbReference type="InterPro" id="IPR029056">
    <property type="entry name" value="Ribokinase-like"/>
</dbReference>
<dbReference type="Gene3D" id="3.40.1190.20">
    <property type="match status" value="1"/>
</dbReference>
<dbReference type="EC" id="2.7.1.49" evidence="2"/>
<gene>
    <name evidence="4" type="ORF">LG35_04775</name>
</gene>
<evidence type="ECO:0000313" key="4">
    <source>
        <dbReference type="EMBL" id="KHE42219.1"/>
    </source>
</evidence>
<dbReference type="CDD" id="cd01169">
    <property type="entry name" value="HMPP_kinase"/>
    <property type="match status" value="1"/>
</dbReference>
<sequence>MNTPPVILAIAGSDPSGGAGIQADIKTVSALGGYAAAAVTAITVQNTRGVAQVEYLSPETVGRQCGAVIEDLSPDAVKIGMTGTPAIISAIAEVLERYGCRNVVFDPVALSTSGKILTQPDALETACNRLFPLCRVVTPNLPEASLLTGEPITDEEEMRRAARLLHERYGCAFLIKGGHLGADRPTDILYDGRMYAYTADRIETSNLHGTGCTLSSAIATLLGRGLPLETAVGRAKEYVTAAIEAARTLQIGRGNGPLWHFPGKTDDTQ</sequence>
<dbReference type="PANTHER" id="PTHR20858:SF17">
    <property type="entry name" value="HYDROXYMETHYLPYRIMIDINE_PHOSPHOMETHYLPYRIMIDINE KINASE THI20-RELATED"/>
    <property type="match status" value="1"/>
</dbReference>
<feature type="domain" description="Pyridoxamine kinase/Phosphomethylpyrimidine kinase" evidence="3">
    <location>
        <begin position="14"/>
        <end position="258"/>
    </location>
</feature>
<keyword evidence="4" id="KW-0418">Kinase</keyword>
<reference evidence="4 5" key="1">
    <citation type="submission" date="2014-09" db="EMBL/GenBank/DDBJ databases">
        <title>Alistipes sp. 627, sp. nov., a novel member of the family Rikenellaceae isolated from human faeces.</title>
        <authorList>
            <person name="Shkoporov A.N."/>
            <person name="Chaplin A.V."/>
            <person name="Motuzova O.V."/>
            <person name="Kafarskaia L.I."/>
            <person name="Khokhlova E.V."/>
            <person name="Efimov B.A."/>
        </authorList>
    </citation>
    <scope>NUCLEOTIDE SEQUENCE [LARGE SCALE GENOMIC DNA]</scope>
    <source>
        <strain evidence="4 5">627</strain>
    </source>
</reference>
<dbReference type="EMBL" id="JRGF01000005">
    <property type="protein sequence ID" value="KHE42219.1"/>
    <property type="molecule type" value="Genomic_DNA"/>
</dbReference>
<dbReference type="SUPFAM" id="SSF53613">
    <property type="entry name" value="Ribokinase-like"/>
    <property type="match status" value="1"/>
</dbReference>
<dbReference type="InterPro" id="IPR013749">
    <property type="entry name" value="PM/HMP-P_kinase-1"/>
</dbReference>
<dbReference type="RefSeq" id="WP_035472767.1">
    <property type="nucleotide sequence ID" value="NZ_JRGF01000005.1"/>
</dbReference>
<comment type="caution">
    <text evidence="4">The sequence shown here is derived from an EMBL/GenBank/DDBJ whole genome shotgun (WGS) entry which is preliminary data.</text>
</comment>
<keyword evidence="5" id="KW-1185">Reference proteome</keyword>
<dbReference type="Pfam" id="PF08543">
    <property type="entry name" value="Phos_pyr_kin"/>
    <property type="match status" value="1"/>
</dbReference>
<keyword evidence="4" id="KW-0808">Transferase</keyword>